<gene>
    <name evidence="1" type="ORF">FGIG_05826</name>
</gene>
<dbReference type="Proteomes" id="UP000316759">
    <property type="component" value="Unassembled WGS sequence"/>
</dbReference>
<keyword evidence="2" id="KW-1185">Reference proteome</keyword>
<evidence type="ECO:0000313" key="2">
    <source>
        <dbReference type="Proteomes" id="UP000316759"/>
    </source>
</evidence>
<dbReference type="AlphaFoldDB" id="A0A504Z9N8"/>
<accession>A0A504Z9N8</accession>
<reference evidence="1 2" key="1">
    <citation type="submission" date="2019-04" db="EMBL/GenBank/DDBJ databases">
        <title>Annotation for the trematode Fasciola gigantica.</title>
        <authorList>
            <person name="Choi Y.-J."/>
        </authorList>
    </citation>
    <scope>NUCLEOTIDE SEQUENCE [LARGE SCALE GENOMIC DNA]</scope>
    <source>
        <strain evidence="1">Uganda_cow_1</strain>
    </source>
</reference>
<dbReference type="EMBL" id="SUNJ01000748">
    <property type="protein sequence ID" value="TPP67377.1"/>
    <property type="molecule type" value="Genomic_DNA"/>
</dbReference>
<sequence length="98" mass="11093">MSSQVNTFSNLVIAKFNRPCCSVSKYGLYCTKMHVIHKFTCLQKAMIKHINGSTTKCPLSVSRWIIQKSGAEVCTFEREILSITEDRTVRLSNLSGYI</sequence>
<name>A0A504Z9N8_FASGI</name>
<organism evidence="1 2">
    <name type="scientific">Fasciola gigantica</name>
    <name type="common">Giant liver fluke</name>
    <dbReference type="NCBI Taxonomy" id="46835"/>
    <lineage>
        <taxon>Eukaryota</taxon>
        <taxon>Metazoa</taxon>
        <taxon>Spiralia</taxon>
        <taxon>Lophotrochozoa</taxon>
        <taxon>Platyhelminthes</taxon>
        <taxon>Trematoda</taxon>
        <taxon>Digenea</taxon>
        <taxon>Plagiorchiida</taxon>
        <taxon>Echinostomata</taxon>
        <taxon>Echinostomatoidea</taxon>
        <taxon>Fasciolidae</taxon>
        <taxon>Fasciola</taxon>
    </lineage>
</organism>
<protein>
    <submittedName>
        <fullName evidence="1">Uncharacterized protein</fullName>
    </submittedName>
</protein>
<evidence type="ECO:0000313" key="1">
    <source>
        <dbReference type="EMBL" id="TPP67377.1"/>
    </source>
</evidence>
<proteinExistence type="predicted"/>
<comment type="caution">
    <text evidence="1">The sequence shown here is derived from an EMBL/GenBank/DDBJ whole genome shotgun (WGS) entry which is preliminary data.</text>
</comment>